<keyword evidence="4 9" id="KW-0547">Nucleotide-binding</keyword>
<keyword evidence="3" id="KW-0808">Transferase</keyword>
<feature type="binding site" evidence="9">
    <location>
        <position position="40"/>
    </location>
    <ligand>
        <name>ATP</name>
        <dbReference type="ChEBI" id="CHEBI:30616"/>
    </ligand>
</feature>
<dbReference type="GO" id="GO:0004674">
    <property type="term" value="F:protein serine/threonine kinase activity"/>
    <property type="evidence" value="ECO:0007669"/>
    <property type="project" value="UniProtKB-KW"/>
</dbReference>
<protein>
    <recommendedName>
        <fullName evidence="1">non-specific serine/threonine protein kinase</fullName>
        <ecNumber evidence="1">2.7.11.1</ecNumber>
    </recommendedName>
</protein>
<proteinExistence type="predicted"/>
<dbReference type="PANTHER" id="PTHR24363">
    <property type="entry name" value="SERINE/THREONINE PROTEIN KINASE"/>
    <property type="match status" value="1"/>
</dbReference>
<dbReference type="EC" id="2.7.11.1" evidence="1"/>
<reference evidence="11" key="1">
    <citation type="submission" date="2020-10" db="EMBL/GenBank/DDBJ databases">
        <authorList>
            <person name="Castelo-Branco R."/>
            <person name="Eusebio N."/>
            <person name="Adriana R."/>
            <person name="Vieira A."/>
            <person name="Brugerolle De Fraissinette N."/>
            <person name="Rezende De Castro R."/>
            <person name="Schneider M.P."/>
            <person name="Vasconcelos V."/>
            <person name="Leao P.N."/>
        </authorList>
    </citation>
    <scope>NUCLEOTIDE SEQUENCE</scope>
    <source>
        <strain evidence="11">LEGE 07157</strain>
    </source>
</reference>
<evidence type="ECO:0000313" key="12">
    <source>
        <dbReference type="Proteomes" id="UP000654482"/>
    </source>
</evidence>
<dbReference type="SMART" id="SM00220">
    <property type="entry name" value="S_TKc"/>
    <property type="match status" value="1"/>
</dbReference>
<feature type="non-terminal residue" evidence="11">
    <location>
        <position position="298"/>
    </location>
</feature>
<evidence type="ECO:0000256" key="9">
    <source>
        <dbReference type="PROSITE-ProRule" id="PRU10141"/>
    </source>
</evidence>
<evidence type="ECO:0000256" key="8">
    <source>
        <dbReference type="ARBA" id="ARBA00048679"/>
    </source>
</evidence>
<gene>
    <name evidence="11" type="ORF">IQ249_08285</name>
</gene>
<keyword evidence="12" id="KW-1185">Reference proteome</keyword>
<keyword evidence="6 9" id="KW-0067">ATP-binding</keyword>
<dbReference type="InterPro" id="IPR000719">
    <property type="entry name" value="Prot_kinase_dom"/>
</dbReference>
<dbReference type="GO" id="GO:0005524">
    <property type="term" value="F:ATP binding"/>
    <property type="evidence" value="ECO:0007669"/>
    <property type="project" value="UniProtKB-UniRule"/>
</dbReference>
<sequence length="298" mass="33360">MTQLLNNRYQIINTIGRGGFGETFLSEDTYMPSRRRCVIKQLKPLVNNPQVYQLVQERFQREAAILEALGEENSQIPTLYAYFSEEGQFYLVQEWVEGNTLGQCLQQQGLLGEGKIREILQQLLPVLEYIHKKGIVHRDIKPDNIILRDRDRAPVLIDFGAVRETMATQLNSQGNATSSIIIGTPGFMPSEQAAGRPLFSSDLYSLGLTAIYLLTGRLPQQLTDAYTGEFDWHQYASQVSPELMTVLDKAIQSHPRDRFPTAQEMLNGLESASANVPLAATLPPPEQEETIAVTPPPS</sequence>
<dbReference type="PROSITE" id="PS00108">
    <property type="entry name" value="PROTEIN_KINASE_ST"/>
    <property type="match status" value="1"/>
</dbReference>
<dbReference type="InterPro" id="IPR011009">
    <property type="entry name" value="Kinase-like_dom_sf"/>
</dbReference>
<dbReference type="EMBL" id="JADEWZ010000009">
    <property type="protein sequence ID" value="MBE9115888.1"/>
    <property type="molecule type" value="Genomic_DNA"/>
</dbReference>
<evidence type="ECO:0000256" key="1">
    <source>
        <dbReference type="ARBA" id="ARBA00012513"/>
    </source>
</evidence>
<name>A0A8J7ITI3_9CYAN</name>
<evidence type="ECO:0000256" key="7">
    <source>
        <dbReference type="ARBA" id="ARBA00047899"/>
    </source>
</evidence>
<dbReference type="Gene3D" id="1.10.510.10">
    <property type="entry name" value="Transferase(Phosphotransferase) domain 1"/>
    <property type="match status" value="1"/>
</dbReference>
<dbReference type="SUPFAM" id="SSF56112">
    <property type="entry name" value="Protein kinase-like (PK-like)"/>
    <property type="match status" value="1"/>
</dbReference>
<dbReference type="InterPro" id="IPR017441">
    <property type="entry name" value="Protein_kinase_ATP_BS"/>
</dbReference>
<evidence type="ECO:0000256" key="2">
    <source>
        <dbReference type="ARBA" id="ARBA00022527"/>
    </source>
</evidence>
<keyword evidence="2 11" id="KW-0723">Serine/threonine-protein kinase</keyword>
<evidence type="ECO:0000256" key="6">
    <source>
        <dbReference type="ARBA" id="ARBA00022840"/>
    </source>
</evidence>
<keyword evidence="5 11" id="KW-0418">Kinase</keyword>
<evidence type="ECO:0000313" key="11">
    <source>
        <dbReference type="EMBL" id="MBE9115888.1"/>
    </source>
</evidence>
<dbReference type="PROSITE" id="PS50011">
    <property type="entry name" value="PROTEIN_KINASE_DOM"/>
    <property type="match status" value="1"/>
</dbReference>
<evidence type="ECO:0000256" key="5">
    <source>
        <dbReference type="ARBA" id="ARBA00022777"/>
    </source>
</evidence>
<dbReference type="AlphaFoldDB" id="A0A8J7ITI3"/>
<dbReference type="CDD" id="cd14014">
    <property type="entry name" value="STKc_PknB_like"/>
    <property type="match status" value="1"/>
</dbReference>
<evidence type="ECO:0000259" key="10">
    <source>
        <dbReference type="PROSITE" id="PS50011"/>
    </source>
</evidence>
<organism evidence="11 12">
    <name type="scientific">Lusitaniella coriacea LEGE 07157</name>
    <dbReference type="NCBI Taxonomy" id="945747"/>
    <lineage>
        <taxon>Bacteria</taxon>
        <taxon>Bacillati</taxon>
        <taxon>Cyanobacteriota</taxon>
        <taxon>Cyanophyceae</taxon>
        <taxon>Spirulinales</taxon>
        <taxon>Lusitaniellaceae</taxon>
        <taxon>Lusitaniella</taxon>
    </lineage>
</organism>
<comment type="catalytic activity">
    <reaction evidence="7">
        <text>L-threonyl-[protein] + ATP = O-phospho-L-threonyl-[protein] + ADP + H(+)</text>
        <dbReference type="Rhea" id="RHEA:46608"/>
        <dbReference type="Rhea" id="RHEA-COMP:11060"/>
        <dbReference type="Rhea" id="RHEA-COMP:11605"/>
        <dbReference type="ChEBI" id="CHEBI:15378"/>
        <dbReference type="ChEBI" id="CHEBI:30013"/>
        <dbReference type="ChEBI" id="CHEBI:30616"/>
        <dbReference type="ChEBI" id="CHEBI:61977"/>
        <dbReference type="ChEBI" id="CHEBI:456216"/>
        <dbReference type="EC" id="2.7.11.1"/>
    </reaction>
</comment>
<feature type="domain" description="Protein kinase" evidence="10">
    <location>
        <begin position="9"/>
        <end position="270"/>
    </location>
</feature>
<evidence type="ECO:0000256" key="4">
    <source>
        <dbReference type="ARBA" id="ARBA00022741"/>
    </source>
</evidence>
<comment type="caution">
    <text evidence="11">The sequence shown here is derived from an EMBL/GenBank/DDBJ whole genome shotgun (WGS) entry which is preliminary data.</text>
</comment>
<dbReference type="PROSITE" id="PS00107">
    <property type="entry name" value="PROTEIN_KINASE_ATP"/>
    <property type="match status" value="1"/>
</dbReference>
<dbReference type="RefSeq" id="WP_194028976.1">
    <property type="nucleotide sequence ID" value="NZ_JADEWZ010000009.1"/>
</dbReference>
<dbReference type="InterPro" id="IPR008271">
    <property type="entry name" value="Ser/Thr_kinase_AS"/>
</dbReference>
<dbReference type="PANTHER" id="PTHR24363:SF0">
    <property type="entry name" value="SERINE_THREONINE KINASE LIKE DOMAIN CONTAINING 1"/>
    <property type="match status" value="1"/>
</dbReference>
<comment type="catalytic activity">
    <reaction evidence="8">
        <text>L-seryl-[protein] + ATP = O-phospho-L-seryl-[protein] + ADP + H(+)</text>
        <dbReference type="Rhea" id="RHEA:17989"/>
        <dbReference type="Rhea" id="RHEA-COMP:9863"/>
        <dbReference type="Rhea" id="RHEA-COMP:11604"/>
        <dbReference type="ChEBI" id="CHEBI:15378"/>
        <dbReference type="ChEBI" id="CHEBI:29999"/>
        <dbReference type="ChEBI" id="CHEBI:30616"/>
        <dbReference type="ChEBI" id="CHEBI:83421"/>
        <dbReference type="ChEBI" id="CHEBI:456216"/>
        <dbReference type="EC" id="2.7.11.1"/>
    </reaction>
</comment>
<evidence type="ECO:0000256" key="3">
    <source>
        <dbReference type="ARBA" id="ARBA00022679"/>
    </source>
</evidence>
<dbReference type="Pfam" id="PF00069">
    <property type="entry name" value="Pkinase"/>
    <property type="match status" value="1"/>
</dbReference>
<accession>A0A8J7ITI3</accession>
<dbReference type="Proteomes" id="UP000654482">
    <property type="component" value="Unassembled WGS sequence"/>
</dbReference>